<dbReference type="SUPFAM" id="SSF140990">
    <property type="entry name" value="FtsH protease domain-like"/>
    <property type="match status" value="1"/>
</dbReference>
<dbReference type="Gene3D" id="1.20.58.760">
    <property type="entry name" value="Peptidase M41"/>
    <property type="match status" value="1"/>
</dbReference>
<protein>
    <submittedName>
        <fullName evidence="4">ATP-dependent zinc metalloprotease FTSH, chloroplastic</fullName>
    </submittedName>
</protein>
<accession>A0A1Q9DTH6</accession>
<comment type="caution">
    <text evidence="4">The sequence shown here is derived from an EMBL/GenBank/DDBJ whole genome shotgun (WGS) entry which is preliminary data.</text>
</comment>
<name>A0A1Q9DTH6_SYMMI</name>
<dbReference type="Pfam" id="PF01434">
    <property type="entry name" value="Peptidase_M41"/>
    <property type="match status" value="1"/>
</dbReference>
<dbReference type="InterPro" id="IPR037219">
    <property type="entry name" value="Peptidase_M41-like"/>
</dbReference>
<dbReference type="PANTHER" id="PTHR23076">
    <property type="entry name" value="METALLOPROTEASE M41 FTSH"/>
    <property type="match status" value="1"/>
</dbReference>
<feature type="compositionally biased region" description="Polar residues" evidence="2">
    <location>
        <begin position="95"/>
        <end position="113"/>
    </location>
</feature>
<comment type="subcellular location">
    <subcellularLocation>
        <location evidence="1">Membrane</location>
    </subcellularLocation>
</comment>
<sequence>MATSLFADALPEPWHDRMECRLRKVIAGRLDWAAVALTDLDVNTNEGRSQRYLLARALNWSAIAIGTHSEISNARAKPSLDEKAPERQPAEELATPSSDKVQSMKDSSLDQSWDSGVRVQASVERLKCEDVEGVVAPASRPACLALTFATLAQVFHHRAVGSVCERPLWRPDESFEWASEVWMDSTTAEMLRDPDRFTTLDAKILSAITNVLEGDFARQIDTFKEQEGNEKRLVRGRQVLCKLDACLATNALHGSVYDMEELLNVVMTNDNLVQFIETGYIKAKRLERNRERIATQGEEMADMVLEKLRKNFANLRMAFRALERPGRAFGAEAFPEFRFGSSRNDYDVVAKISIVPRGPAGGVTIFMPSEDRLNSGLYSKEFLENRMCVALGGRLAEEIINGRDNVTTGASNDFQQCTQVAKTMV</sequence>
<dbReference type="GO" id="GO:0009535">
    <property type="term" value="C:chloroplast thylakoid membrane"/>
    <property type="evidence" value="ECO:0007669"/>
    <property type="project" value="TreeGrafter"/>
</dbReference>
<dbReference type="GO" id="GO:0005524">
    <property type="term" value="F:ATP binding"/>
    <property type="evidence" value="ECO:0007669"/>
    <property type="project" value="InterPro"/>
</dbReference>
<dbReference type="EMBL" id="LSRX01000395">
    <property type="protein sequence ID" value="OLP98472.1"/>
    <property type="molecule type" value="Genomic_DNA"/>
</dbReference>
<dbReference type="GO" id="GO:0004176">
    <property type="term" value="F:ATP-dependent peptidase activity"/>
    <property type="evidence" value="ECO:0007669"/>
    <property type="project" value="InterPro"/>
</dbReference>
<dbReference type="PANTHER" id="PTHR23076:SF113">
    <property type="entry name" value="ATP-DEPENDENT ZINC METALLOPROTEASE FTSH 1, CHLOROPLASTIC-RELATED"/>
    <property type="match status" value="1"/>
</dbReference>
<keyword evidence="5" id="KW-1185">Reference proteome</keyword>
<keyword evidence="4" id="KW-0482">Metalloprotease</keyword>
<evidence type="ECO:0000313" key="4">
    <source>
        <dbReference type="EMBL" id="OLP98472.1"/>
    </source>
</evidence>
<evidence type="ECO:0000256" key="1">
    <source>
        <dbReference type="ARBA" id="ARBA00004370"/>
    </source>
</evidence>
<feature type="domain" description="Peptidase M41" evidence="3">
    <location>
        <begin position="343"/>
        <end position="425"/>
    </location>
</feature>
<dbReference type="GO" id="GO:0006508">
    <property type="term" value="P:proteolysis"/>
    <property type="evidence" value="ECO:0007669"/>
    <property type="project" value="UniProtKB-KW"/>
</dbReference>
<evidence type="ECO:0000313" key="5">
    <source>
        <dbReference type="Proteomes" id="UP000186817"/>
    </source>
</evidence>
<proteinExistence type="predicted"/>
<organism evidence="4 5">
    <name type="scientific">Symbiodinium microadriaticum</name>
    <name type="common">Dinoflagellate</name>
    <name type="synonym">Zooxanthella microadriatica</name>
    <dbReference type="NCBI Taxonomy" id="2951"/>
    <lineage>
        <taxon>Eukaryota</taxon>
        <taxon>Sar</taxon>
        <taxon>Alveolata</taxon>
        <taxon>Dinophyceae</taxon>
        <taxon>Suessiales</taxon>
        <taxon>Symbiodiniaceae</taxon>
        <taxon>Symbiodinium</taxon>
    </lineage>
</organism>
<dbReference type="InterPro" id="IPR000642">
    <property type="entry name" value="Peptidase_M41"/>
</dbReference>
<feature type="region of interest" description="Disordered" evidence="2">
    <location>
        <begin position="74"/>
        <end position="113"/>
    </location>
</feature>
<keyword evidence="4" id="KW-0378">Hydrolase</keyword>
<dbReference type="Proteomes" id="UP000186817">
    <property type="component" value="Unassembled WGS sequence"/>
</dbReference>
<dbReference type="GO" id="GO:0004222">
    <property type="term" value="F:metalloendopeptidase activity"/>
    <property type="evidence" value="ECO:0007669"/>
    <property type="project" value="InterPro"/>
</dbReference>
<feature type="compositionally biased region" description="Basic and acidic residues" evidence="2">
    <location>
        <begin position="78"/>
        <end position="90"/>
    </location>
</feature>
<keyword evidence="4" id="KW-0645">Protease</keyword>
<gene>
    <name evidence="4" type="primary">FTSH</name>
    <name evidence="4" type="ORF">AK812_SmicGene19062</name>
</gene>
<reference evidence="4 5" key="1">
    <citation type="submission" date="2016-02" db="EMBL/GenBank/DDBJ databases">
        <title>Genome analysis of coral dinoflagellate symbionts highlights evolutionary adaptations to a symbiotic lifestyle.</title>
        <authorList>
            <person name="Aranda M."/>
            <person name="Li Y."/>
            <person name="Liew Y.J."/>
            <person name="Baumgarten S."/>
            <person name="Simakov O."/>
            <person name="Wilson M."/>
            <person name="Piel J."/>
            <person name="Ashoor H."/>
            <person name="Bougouffa S."/>
            <person name="Bajic V.B."/>
            <person name="Ryu T."/>
            <person name="Ravasi T."/>
            <person name="Bayer T."/>
            <person name="Micklem G."/>
            <person name="Kim H."/>
            <person name="Bhak J."/>
            <person name="Lajeunesse T.C."/>
            <person name="Voolstra C.R."/>
        </authorList>
    </citation>
    <scope>NUCLEOTIDE SEQUENCE [LARGE SCALE GENOMIC DNA]</scope>
    <source>
        <strain evidence="4 5">CCMP2467</strain>
    </source>
</reference>
<dbReference type="AlphaFoldDB" id="A0A1Q9DTH6"/>
<evidence type="ECO:0000259" key="3">
    <source>
        <dbReference type="Pfam" id="PF01434"/>
    </source>
</evidence>
<evidence type="ECO:0000256" key="2">
    <source>
        <dbReference type="SAM" id="MobiDB-lite"/>
    </source>
</evidence>
<dbReference type="OrthoDB" id="437583at2759"/>